<dbReference type="PANTHER" id="PTHR28008:SF1">
    <property type="entry name" value="DOMAIN PROTEIN, PUTATIVE (AFU_ORTHOLOGUE AFUA_3G10980)-RELATED"/>
    <property type="match status" value="1"/>
</dbReference>
<organism evidence="2 3">
    <name type="scientific">Cupriavidus taiwanensis</name>
    <dbReference type="NCBI Taxonomy" id="164546"/>
    <lineage>
        <taxon>Bacteria</taxon>
        <taxon>Pseudomonadati</taxon>
        <taxon>Pseudomonadota</taxon>
        <taxon>Betaproteobacteria</taxon>
        <taxon>Burkholderiales</taxon>
        <taxon>Burkholderiaceae</taxon>
        <taxon>Cupriavidus</taxon>
    </lineage>
</organism>
<gene>
    <name evidence="2" type="ORF">CBM2587_A120080</name>
</gene>
<sequence>MQTFITPMIAVPTPSPTPLRWRLLFWACAAAVLVLSLMPPTQPLPTTGWDKANHALGFAVLGLLGARAYAARGWPLWLGLVAYGGLIELLQGQTGYREADWLDLLADTIGVAAAMALDWLVRRLSAPRLRA</sequence>
<accession>A0A975WUL3</accession>
<dbReference type="Proteomes" id="UP000256780">
    <property type="component" value="Chromosome CBM2587_a"/>
</dbReference>
<protein>
    <recommendedName>
        <fullName evidence="4">VanZ-like domain-containing protein</fullName>
    </recommendedName>
</protein>
<dbReference type="AlphaFoldDB" id="A0A975WUL3"/>
<feature type="transmembrane region" description="Helical" evidence="1">
    <location>
        <begin position="76"/>
        <end position="92"/>
    </location>
</feature>
<dbReference type="NCBIfam" id="NF037970">
    <property type="entry name" value="vanZ_1"/>
    <property type="match status" value="1"/>
</dbReference>
<dbReference type="EMBL" id="OFSQ01000004">
    <property type="protein sequence ID" value="SOY45479.1"/>
    <property type="molecule type" value="Genomic_DNA"/>
</dbReference>
<keyword evidence="1" id="KW-1133">Transmembrane helix</keyword>
<evidence type="ECO:0000313" key="3">
    <source>
        <dbReference type="Proteomes" id="UP000256780"/>
    </source>
</evidence>
<evidence type="ECO:0000313" key="2">
    <source>
        <dbReference type="EMBL" id="SOY45479.1"/>
    </source>
</evidence>
<dbReference type="PANTHER" id="PTHR28008">
    <property type="entry name" value="DOMAIN PROTEIN, PUTATIVE (AFU_ORTHOLOGUE AFUA_3G10980)-RELATED"/>
    <property type="match status" value="1"/>
</dbReference>
<reference evidence="2 3" key="1">
    <citation type="submission" date="2018-01" db="EMBL/GenBank/DDBJ databases">
        <authorList>
            <person name="Clerissi C."/>
        </authorList>
    </citation>
    <scope>NUCLEOTIDE SEQUENCE [LARGE SCALE GENOMIC DNA]</scope>
    <source>
        <strain evidence="2">Cupriavidus sp. LMG 19464</strain>
    </source>
</reference>
<keyword evidence="1" id="KW-0472">Membrane</keyword>
<proteinExistence type="predicted"/>
<evidence type="ECO:0008006" key="4">
    <source>
        <dbReference type="Google" id="ProtNLM"/>
    </source>
</evidence>
<feature type="transmembrane region" description="Helical" evidence="1">
    <location>
        <begin position="21"/>
        <end position="40"/>
    </location>
</feature>
<name>A0A975WUL3_9BURK</name>
<comment type="caution">
    <text evidence="2">The sequence shown here is derived from an EMBL/GenBank/DDBJ whole genome shotgun (WGS) entry which is preliminary data.</text>
</comment>
<evidence type="ECO:0000256" key="1">
    <source>
        <dbReference type="SAM" id="Phobius"/>
    </source>
</evidence>
<keyword evidence="1" id="KW-0812">Transmembrane</keyword>